<evidence type="ECO:0000313" key="3">
    <source>
        <dbReference type="EMBL" id="KPM08445.1"/>
    </source>
</evidence>
<dbReference type="GO" id="GO:0005778">
    <property type="term" value="C:peroxisomal membrane"/>
    <property type="evidence" value="ECO:0007669"/>
    <property type="project" value="TreeGrafter"/>
</dbReference>
<evidence type="ECO:0000313" key="4">
    <source>
        <dbReference type="Proteomes" id="UP000616769"/>
    </source>
</evidence>
<evidence type="ECO:0000256" key="1">
    <source>
        <dbReference type="ARBA" id="ARBA00006326"/>
    </source>
</evidence>
<organism evidence="3 4">
    <name type="scientific">Sarcoptes scabiei</name>
    <name type="common">Itch mite</name>
    <name type="synonym">Acarus scabiei</name>
    <dbReference type="NCBI Taxonomy" id="52283"/>
    <lineage>
        <taxon>Eukaryota</taxon>
        <taxon>Metazoa</taxon>
        <taxon>Ecdysozoa</taxon>
        <taxon>Arthropoda</taxon>
        <taxon>Chelicerata</taxon>
        <taxon>Arachnida</taxon>
        <taxon>Acari</taxon>
        <taxon>Acariformes</taxon>
        <taxon>Sarcoptiformes</taxon>
        <taxon>Astigmata</taxon>
        <taxon>Psoroptidia</taxon>
        <taxon>Sarcoptoidea</taxon>
        <taxon>Sarcoptidae</taxon>
        <taxon>Sarcoptinae</taxon>
        <taxon>Sarcoptes</taxon>
    </lineage>
</organism>
<dbReference type="VEuPathDB" id="VectorBase:SSCA003489"/>
<dbReference type="EMBL" id="JXLN01012420">
    <property type="protein sequence ID" value="KPM08445.1"/>
    <property type="molecule type" value="Genomic_DNA"/>
</dbReference>
<protein>
    <recommendedName>
        <fullName evidence="2">Peroxin-19</fullName>
    </recommendedName>
</protein>
<proteinExistence type="inferred from homology"/>
<accession>A0A132ACY8</accession>
<comment type="caution">
    <text evidence="3">The sequence shown here is derived from an EMBL/GenBank/DDBJ whole genome shotgun (WGS) entry which is preliminary data.</text>
</comment>
<dbReference type="AlphaFoldDB" id="A0A132ACY8"/>
<sequence>MAESMNDDEINKLFNDTFQAFNKIYSKNENSVESIQTDSISKLVATTSNSEQSNQKLKKKEIDEDLESNIAKLAKNCNENNDDDGDELKAMVASTLETISKKMSQNSNNEKLSVKEIDKILKDISAFDMKSDQNYPSSCDANLMPMMETMMKNILSKDLLYPTLSDLKSKYPTYLAENKLNLSDEDYERYQKQSKIINQICEAYEKEENDDEPTNLDTIVNLMQSMQTLGLPPEELAPQNTELFDKIFDTFPGTLCSIS</sequence>
<dbReference type="PANTHER" id="PTHR12774">
    <property type="entry name" value="PEROXISOMAL BIOGENESIS FACTOR 19"/>
    <property type="match status" value="1"/>
</dbReference>
<dbReference type="InterPro" id="IPR006708">
    <property type="entry name" value="Pex19"/>
</dbReference>
<dbReference type="OrthoDB" id="21292at2759"/>
<dbReference type="Gene3D" id="1.20.120.900">
    <property type="entry name" value="Pex19, mPTS binding domain"/>
    <property type="match status" value="1"/>
</dbReference>
<name>A0A132ACY8_SARSC</name>
<comment type="similarity">
    <text evidence="1">Belongs to the peroxin-19 family.</text>
</comment>
<dbReference type="InterPro" id="IPR038322">
    <property type="entry name" value="Pex19_C_sf"/>
</dbReference>
<dbReference type="GO" id="GO:0033328">
    <property type="term" value="F:peroxisome membrane targeting sequence binding"/>
    <property type="evidence" value="ECO:0007669"/>
    <property type="project" value="TreeGrafter"/>
</dbReference>
<dbReference type="Proteomes" id="UP000616769">
    <property type="component" value="Unassembled WGS sequence"/>
</dbReference>
<gene>
    <name evidence="3" type="ORF">QR98_0069640</name>
</gene>
<reference evidence="3 4" key="1">
    <citation type="journal article" date="2015" name="Parasit. Vectors">
        <title>Draft genome of the scabies mite.</title>
        <authorList>
            <person name="Rider S.D.Jr."/>
            <person name="Morgan M.S."/>
            <person name="Arlian L.G."/>
        </authorList>
    </citation>
    <scope>NUCLEOTIDE SEQUENCE [LARGE SCALE GENOMIC DNA]</scope>
    <source>
        <strain evidence="3">Arlian Lab</strain>
    </source>
</reference>
<dbReference type="Pfam" id="PF04614">
    <property type="entry name" value="Pex19"/>
    <property type="match status" value="1"/>
</dbReference>
<evidence type="ECO:0000256" key="2">
    <source>
        <dbReference type="ARBA" id="ARBA00029688"/>
    </source>
</evidence>
<dbReference type="PANTHER" id="PTHR12774:SF2">
    <property type="entry name" value="PEROXISOMAL BIOGENESIS FACTOR 19"/>
    <property type="match status" value="1"/>
</dbReference>
<dbReference type="GO" id="GO:0045046">
    <property type="term" value="P:protein import into peroxisome membrane"/>
    <property type="evidence" value="ECO:0007669"/>
    <property type="project" value="TreeGrafter"/>
</dbReference>